<proteinExistence type="predicted"/>
<dbReference type="InterPro" id="IPR008271">
    <property type="entry name" value="Ser/Thr_kinase_AS"/>
</dbReference>
<keyword evidence="1" id="KW-0723">Serine/threonine-protein kinase</keyword>
<dbReference type="SUPFAM" id="SSF50998">
    <property type="entry name" value="Quinoprotein alcohol dehydrogenase-like"/>
    <property type="match status" value="1"/>
</dbReference>
<dbReference type="InterPro" id="IPR001245">
    <property type="entry name" value="Ser-Thr/Tyr_kinase_cat_dom"/>
</dbReference>
<feature type="domain" description="Protein kinase" evidence="7">
    <location>
        <begin position="775"/>
        <end position="1111"/>
    </location>
</feature>
<keyword evidence="5" id="KW-0812">Transmembrane</keyword>
<keyword evidence="8" id="KW-0808">Transferase</keyword>
<sequence length="1112" mass="127041">MNLPLFLLLFASALLALEQPLWDFSDKVPDDEPFLTIDLFQLDDREATTQLNPTLRFIPGAVYDGDRKYIYFGHGKDETGTFDNYISTHFMAINATSKKMVKLFKFQGSFDKCIPLKLSAQSFICHICMNSKGITRIDIENPLERKMWETGAIINMVVDHSDLKLYVVHHNEDSSKTFITSLNLDLKVIHSYELRNVLNPQIRVPSKQTPFLVLVTGTENGVKVWYFDFELNLKMSKILIEDPLRLPTLNHGQSIFLASEKELIFTSKRTEESLKQTRLYYTKFSIENQELIEDVATLQVDDDSYSQHQLTTHILKNNVLYTYFPAGEASYTLQTQLLQAPLNPKSQSNHCPADTLFIQVLQDDQSWCFTKRQLYIPSLKAKPFLDLSTYNRQPIDKLLFGLYCGTVGSTITLLFGSVDGRIVRSQINLVDRTSSLTILQIQSDSNQIMSGHMHGDQAFLFSTMGDHAHSMLYQVDVYSMIITHRTIIPIDYITDFVQQGDIIYGVSQGNSTINIHRINTINHDISTYKLQIDSPINGGLSKGVGLYHYQSNIYFVTQHEIYTINIDAERPVLNHTFEFTKTIRTASLYHSDLYLGIDNVIVSKYNVMDHQIKQIHDLWDYITQSDVFTSESINVRDGYLYLITDKKFAFRINLKTEQVNTYTLHVFAIISVLDQPDEVVIFSCTDGNLDIRNITLDSIQPVDPQSHPLEWYLMVIIPSSVLGLTLTFLIIVLIVFLIRQHASLNHEKNEMRQRILNKSSHSAAMVGEMIDIENLSFEKSLGEGAGGIVYKGTWNSIHVAIKKIKDQEQKQKFLSEASILSYLRHPNIILFLGIAVDQDNQYIITEYAENGSLDDLIYEKHQNKYKSIPLMHKFNMLIDVCKGMIYLHSLNPQILHHDLKPSNVLVDRNMNVKLSDFGSSHAMSHDRRATSSYGTIQYTCPTQLMQSGPFVDKCDVYSFAICMYELLFVSKPYKSNNKRSAKIARQQSMTSPPCGADAVALVVDEKSSLIANDAMAVVVVEEEEDSLFALGLDVINGRRPYVPFDVRDDGLENKILISEWCKQLHGFEHEDVNVVFDLILKYVLLMERCWSADVDQRPTFLELLTALQEFCK</sequence>
<dbReference type="InterPro" id="IPR011009">
    <property type="entry name" value="Kinase-like_dom_sf"/>
</dbReference>
<keyword evidence="8" id="KW-0418">Kinase</keyword>
<name>A0AAW2ZE62_9EUKA</name>
<dbReference type="InterPro" id="IPR011047">
    <property type="entry name" value="Quinoprotein_ADH-like_sf"/>
</dbReference>
<accession>A0AAW2ZE62</accession>
<evidence type="ECO:0000256" key="6">
    <source>
        <dbReference type="SAM" id="SignalP"/>
    </source>
</evidence>
<dbReference type="Proteomes" id="UP001431209">
    <property type="component" value="Unassembled WGS sequence"/>
</dbReference>
<dbReference type="SMART" id="SM00220">
    <property type="entry name" value="S_TKc"/>
    <property type="match status" value="1"/>
</dbReference>
<feature type="binding site" evidence="4">
    <location>
        <position position="803"/>
    </location>
    <ligand>
        <name>ATP</name>
        <dbReference type="ChEBI" id="CHEBI:30616"/>
    </ligand>
</feature>
<evidence type="ECO:0000256" key="1">
    <source>
        <dbReference type="ARBA" id="ARBA00022527"/>
    </source>
</evidence>
<dbReference type="InterPro" id="IPR051681">
    <property type="entry name" value="Ser/Thr_Kinases-Pseudokinases"/>
</dbReference>
<evidence type="ECO:0000259" key="7">
    <source>
        <dbReference type="PROSITE" id="PS50011"/>
    </source>
</evidence>
<feature type="transmembrane region" description="Helical" evidence="5">
    <location>
        <begin position="711"/>
        <end position="738"/>
    </location>
</feature>
<keyword evidence="6" id="KW-0732">Signal</keyword>
<dbReference type="PROSITE" id="PS50011">
    <property type="entry name" value="PROTEIN_KINASE_DOM"/>
    <property type="match status" value="1"/>
</dbReference>
<evidence type="ECO:0000256" key="4">
    <source>
        <dbReference type="PROSITE-ProRule" id="PRU10141"/>
    </source>
</evidence>
<dbReference type="InterPro" id="IPR017441">
    <property type="entry name" value="Protein_kinase_ATP_BS"/>
</dbReference>
<keyword evidence="5" id="KW-1133">Transmembrane helix</keyword>
<keyword evidence="9" id="KW-1185">Reference proteome</keyword>
<dbReference type="InterPro" id="IPR000719">
    <property type="entry name" value="Prot_kinase_dom"/>
</dbReference>
<gene>
    <name evidence="8" type="ORF">AKO1_000121</name>
</gene>
<dbReference type="EMBL" id="JAOPGA020001371">
    <property type="protein sequence ID" value="KAL0487750.1"/>
    <property type="molecule type" value="Genomic_DNA"/>
</dbReference>
<evidence type="ECO:0000313" key="8">
    <source>
        <dbReference type="EMBL" id="KAL0487750.1"/>
    </source>
</evidence>
<evidence type="ECO:0000313" key="9">
    <source>
        <dbReference type="Proteomes" id="UP001431209"/>
    </source>
</evidence>
<dbReference type="GO" id="GO:0004674">
    <property type="term" value="F:protein serine/threonine kinase activity"/>
    <property type="evidence" value="ECO:0007669"/>
    <property type="project" value="TreeGrafter"/>
</dbReference>
<dbReference type="Gene3D" id="1.10.510.10">
    <property type="entry name" value="Transferase(Phosphotransferase) domain 1"/>
    <property type="match status" value="1"/>
</dbReference>
<feature type="signal peptide" evidence="6">
    <location>
        <begin position="1"/>
        <end position="18"/>
    </location>
</feature>
<keyword evidence="2 4" id="KW-0547">Nucleotide-binding</keyword>
<dbReference type="SUPFAM" id="SSF56112">
    <property type="entry name" value="Protein kinase-like (PK-like)"/>
    <property type="match status" value="1"/>
</dbReference>
<keyword evidence="5" id="KW-0472">Membrane</keyword>
<dbReference type="Gene3D" id="3.30.200.20">
    <property type="entry name" value="Phosphorylase Kinase, domain 1"/>
    <property type="match status" value="1"/>
</dbReference>
<comment type="caution">
    <text evidence="8">The sequence shown here is derived from an EMBL/GenBank/DDBJ whole genome shotgun (WGS) entry which is preliminary data.</text>
</comment>
<dbReference type="Pfam" id="PF07714">
    <property type="entry name" value="PK_Tyr_Ser-Thr"/>
    <property type="match status" value="1"/>
</dbReference>
<keyword evidence="3 4" id="KW-0067">ATP-binding</keyword>
<organism evidence="8 9">
    <name type="scientific">Acrasis kona</name>
    <dbReference type="NCBI Taxonomy" id="1008807"/>
    <lineage>
        <taxon>Eukaryota</taxon>
        <taxon>Discoba</taxon>
        <taxon>Heterolobosea</taxon>
        <taxon>Tetramitia</taxon>
        <taxon>Eutetramitia</taxon>
        <taxon>Acrasidae</taxon>
        <taxon>Acrasis</taxon>
    </lineage>
</organism>
<reference evidence="8 9" key="1">
    <citation type="submission" date="2024-03" db="EMBL/GenBank/DDBJ databases">
        <title>The Acrasis kona genome and developmental transcriptomes reveal deep origins of eukaryotic multicellular pathways.</title>
        <authorList>
            <person name="Sheikh S."/>
            <person name="Fu C.-J."/>
            <person name="Brown M.W."/>
            <person name="Baldauf S.L."/>
        </authorList>
    </citation>
    <scope>NUCLEOTIDE SEQUENCE [LARGE SCALE GENOMIC DNA]</scope>
    <source>
        <strain evidence="8 9">ATCC MYA-3509</strain>
    </source>
</reference>
<dbReference type="GO" id="GO:0005524">
    <property type="term" value="F:ATP binding"/>
    <property type="evidence" value="ECO:0007669"/>
    <property type="project" value="UniProtKB-UniRule"/>
</dbReference>
<dbReference type="AlphaFoldDB" id="A0AAW2ZE62"/>
<evidence type="ECO:0000256" key="2">
    <source>
        <dbReference type="ARBA" id="ARBA00022741"/>
    </source>
</evidence>
<evidence type="ECO:0000256" key="3">
    <source>
        <dbReference type="ARBA" id="ARBA00022840"/>
    </source>
</evidence>
<dbReference type="PROSITE" id="PS00107">
    <property type="entry name" value="PROTEIN_KINASE_ATP"/>
    <property type="match status" value="1"/>
</dbReference>
<dbReference type="PROSITE" id="PS00108">
    <property type="entry name" value="PROTEIN_KINASE_ST"/>
    <property type="match status" value="1"/>
</dbReference>
<evidence type="ECO:0000256" key="5">
    <source>
        <dbReference type="SAM" id="Phobius"/>
    </source>
</evidence>
<feature type="chain" id="PRO_5043329877" evidence="6">
    <location>
        <begin position="19"/>
        <end position="1112"/>
    </location>
</feature>
<dbReference type="PANTHER" id="PTHR44329">
    <property type="entry name" value="SERINE/THREONINE-PROTEIN KINASE TNNI3K-RELATED"/>
    <property type="match status" value="1"/>
</dbReference>
<protein>
    <submittedName>
        <fullName evidence="8">MAPKK kinase</fullName>
    </submittedName>
</protein>